<accession>A0A1C7NQ74</accession>
<name>A0A1C7NQ74_9FUNG</name>
<keyword evidence="2" id="KW-1185">Reference proteome</keyword>
<dbReference type="AlphaFoldDB" id="A0A1C7NQ74"/>
<comment type="caution">
    <text evidence="1">The sequence shown here is derived from an EMBL/GenBank/DDBJ whole genome shotgun (WGS) entry which is preliminary data.</text>
</comment>
<dbReference type="Proteomes" id="UP000093000">
    <property type="component" value="Unassembled WGS sequence"/>
</dbReference>
<dbReference type="STRING" id="101091.A0A1C7NQ74"/>
<gene>
    <name evidence="1" type="ORF">A0J61_00832</name>
</gene>
<protein>
    <submittedName>
        <fullName evidence="1">Uncharacterized protein</fullName>
    </submittedName>
</protein>
<sequence length="437" mass="50555">MSHKTERPHVIRFFNTKGKNLFNLLDPKNENELCHNHPIDDPNLLSTSKRRKSILEIDDMRKISFGLEQNLLAREIQNTIMSTTNRHLSDHCNKKTFKDDGTVEEFKSCVSALIDFTGFTKYSGNMNKTNEIFLKDDCLVSREERMKFKEYFEVKRKLCLYYWADSYTSKIKTTGYTTTQRAESGRGALKHKMILAQHLCVASDRVHEYLKDFERNYEEQKLKEKAASGKVFSGDDNLSHLRGKIDHFALYRLHEKFKNRVFYGLFCCHHFDALGNQRIELLNISRRWGIADNQEEKVVADIPRSFSKCDVALKGAFHDAEGDHVETTRPIDAVESFLIGNTDSFVDGRSRIAEEPSSIPELTLPEATEVKKPGRPVKIQRLSSLPKDFASAKFRKAFATEKVKEEVSEEKKDVEEKPLKMEVVLYTTCIYLKKKEL</sequence>
<dbReference type="EMBL" id="LUGH01000021">
    <property type="protein sequence ID" value="OBZ91130.1"/>
    <property type="molecule type" value="Genomic_DNA"/>
</dbReference>
<proteinExistence type="predicted"/>
<organism evidence="1 2">
    <name type="scientific">Choanephora cucurbitarum</name>
    <dbReference type="NCBI Taxonomy" id="101091"/>
    <lineage>
        <taxon>Eukaryota</taxon>
        <taxon>Fungi</taxon>
        <taxon>Fungi incertae sedis</taxon>
        <taxon>Mucoromycota</taxon>
        <taxon>Mucoromycotina</taxon>
        <taxon>Mucoromycetes</taxon>
        <taxon>Mucorales</taxon>
        <taxon>Mucorineae</taxon>
        <taxon>Choanephoraceae</taxon>
        <taxon>Choanephoroideae</taxon>
        <taxon>Choanephora</taxon>
    </lineage>
</organism>
<evidence type="ECO:0000313" key="1">
    <source>
        <dbReference type="EMBL" id="OBZ91130.1"/>
    </source>
</evidence>
<dbReference type="InParanoid" id="A0A1C7NQ74"/>
<evidence type="ECO:0000313" key="2">
    <source>
        <dbReference type="Proteomes" id="UP000093000"/>
    </source>
</evidence>
<reference evidence="1 2" key="1">
    <citation type="submission" date="2016-03" db="EMBL/GenBank/DDBJ databases">
        <title>Choanephora cucurbitarum.</title>
        <authorList>
            <person name="Min B."/>
            <person name="Park H."/>
            <person name="Park J.-H."/>
            <person name="Shin H.-D."/>
            <person name="Choi I.-G."/>
        </authorList>
    </citation>
    <scope>NUCLEOTIDE SEQUENCE [LARGE SCALE GENOMIC DNA]</scope>
    <source>
        <strain evidence="1 2">KUS-F28377</strain>
    </source>
</reference>